<evidence type="ECO:0000313" key="3">
    <source>
        <dbReference type="Proteomes" id="UP001143362"/>
    </source>
</evidence>
<dbReference type="RefSeq" id="WP_279243552.1">
    <property type="nucleotide sequence ID" value="NZ_SHNN01000001.1"/>
</dbReference>
<feature type="chain" id="PRO_5045957350" description="Alginate export domain-containing protein" evidence="1">
    <location>
        <begin position="21"/>
        <end position="416"/>
    </location>
</feature>
<proteinExistence type="predicted"/>
<name>A0ABT3TB93_9GAMM</name>
<comment type="caution">
    <text evidence="2">The sequence shown here is derived from an EMBL/GenBank/DDBJ whole genome shotgun (WGS) entry which is preliminary data.</text>
</comment>
<accession>A0ABT3TB93</accession>
<keyword evidence="1" id="KW-0732">Signal</keyword>
<protein>
    <recommendedName>
        <fullName evidence="4">Alginate export domain-containing protein</fullName>
    </recommendedName>
</protein>
<evidence type="ECO:0008006" key="4">
    <source>
        <dbReference type="Google" id="ProtNLM"/>
    </source>
</evidence>
<gene>
    <name evidence="2" type="ORF">EYC98_01605</name>
</gene>
<evidence type="ECO:0000256" key="1">
    <source>
        <dbReference type="SAM" id="SignalP"/>
    </source>
</evidence>
<evidence type="ECO:0000313" key="2">
    <source>
        <dbReference type="EMBL" id="MCX2979552.1"/>
    </source>
</evidence>
<keyword evidence="3" id="KW-1185">Reference proteome</keyword>
<dbReference type="EMBL" id="SHNN01000001">
    <property type="protein sequence ID" value="MCX2979552.1"/>
    <property type="molecule type" value="Genomic_DNA"/>
</dbReference>
<feature type="signal peptide" evidence="1">
    <location>
        <begin position="1"/>
        <end position="20"/>
    </location>
</feature>
<sequence length="416" mass="45598">MRWTRLSLLMLLFVAAPSQADSVLEGGHTKLRLGVADIPDDSVFLNAIDSPAFDQGGDLRLNFKAQRGQWGVNADYQLIGQAGDSLTLVRDVSTLLPGPGGVQNDDRRLMDLTAVLSEGNDYVISHRLDRLALSWRGEKWVARVGRQAISWGNGLLYNPVDIFNPFDPAAVDKEYKSGDDMAYTQYLRDNGDDLQAVYVVRRDEQGDLDQAVNSTSVKYHGFSGDAEYDLLLAEHYDDMIVGIGGSLPLGGAVLRGDVTFTETDLDEYWSAVANLSYSWVGWGRNMSGVVEYFYNGFGQPEGEYSTEDLQSNPDLLLRLARGELFTLGRHYVAGTVLIEVTPLLTLAPTAFVNLADQSFLAQLVGTWSLSQNWQLLAALNLPVGGAGTEYGGIETAVEGQRLSQGASIFAQLAWYF</sequence>
<organism evidence="2 3">
    <name type="scientific">Candidatus Litorirhabdus singularis</name>
    <dbReference type="NCBI Taxonomy" id="2518993"/>
    <lineage>
        <taxon>Bacteria</taxon>
        <taxon>Pseudomonadati</taxon>
        <taxon>Pseudomonadota</taxon>
        <taxon>Gammaproteobacteria</taxon>
        <taxon>Cellvibrionales</taxon>
        <taxon>Halieaceae</taxon>
        <taxon>Candidatus Litorirhabdus</taxon>
    </lineage>
</organism>
<reference evidence="2" key="1">
    <citation type="submission" date="2019-02" db="EMBL/GenBank/DDBJ databases">
        <authorList>
            <person name="Li S.-H."/>
        </authorList>
    </citation>
    <scope>NUCLEOTIDE SEQUENCE</scope>
    <source>
        <strain evidence="2">IMCC14734</strain>
    </source>
</reference>
<dbReference type="Proteomes" id="UP001143362">
    <property type="component" value="Unassembled WGS sequence"/>
</dbReference>